<name>A0ABT7HSF8_9BACT</name>
<comment type="caution">
    <text evidence="1">The sequence shown here is derived from an EMBL/GenBank/DDBJ whole genome shotgun (WGS) entry which is preliminary data.</text>
</comment>
<dbReference type="Proteomes" id="UP001173801">
    <property type="component" value="Unassembled WGS sequence"/>
</dbReference>
<evidence type="ECO:0000313" key="2">
    <source>
        <dbReference type="Proteomes" id="UP001173801"/>
    </source>
</evidence>
<dbReference type="EMBL" id="JANURM010000024">
    <property type="protein sequence ID" value="MDL0089861.1"/>
    <property type="molecule type" value="Genomic_DNA"/>
</dbReference>
<reference evidence="1" key="1">
    <citation type="submission" date="2022-08" db="EMBL/GenBank/DDBJ databases">
        <authorList>
            <person name="Wang H."/>
        </authorList>
    </citation>
    <scope>NUCLEOTIDE SEQUENCE</scope>
    <source>
        <strain evidence="1">PS10</strain>
    </source>
</reference>
<proteinExistence type="predicted"/>
<organism evidence="1 2">
    <name type="scientific">Campylobacter gastrosuis</name>
    <dbReference type="NCBI Taxonomy" id="2974576"/>
    <lineage>
        <taxon>Bacteria</taxon>
        <taxon>Pseudomonadati</taxon>
        <taxon>Campylobacterota</taxon>
        <taxon>Epsilonproteobacteria</taxon>
        <taxon>Campylobacterales</taxon>
        <taxon>Campylobacteraceae</taxon>
        <taxon>Campylobacter</taxon>
    </lineage>
</organism>
<gene>
    <name evidence="1" type="ORF">NYG85_10865</name>
</gene>
<evidence type="ECO:0000313" key="1">
    <source>
        <dbReference type="EMBL" id="MDL0089861.1"/>
    </source>
</evidence>
<sequence>MQISNLKQNFTPHHHAQAPQMTILSHYAKATPPPNSQISFKIAKWAVLTFKNPLHSPLSDHFITNRTLFKIVLALSQTESPQHSRTPKPPLIKMYWCLKNAKHTAQRCINTKNNMI</sequence>
<keyword evidence="2" id="KW-1185">Reference proteome</keyword>
<dbReference type="RefSeq" id="WP_284938603.1">
    <property type="nucleotide sequence ID" value="NZ_JANURM010000024.1"/>
</dbReference>
<reference evidence="1" key="2">
    <citation type="journal article" date="2023" name="Microorganisms">
        <title>Isolation and Genomic Characteristics of Cat-Borne Campylobacter felis sp. nov. and Sheep-Borne Campylobacter ovis sp. nov.</title>
        <authorList>
            <person name="Wang H."/>
            <person name="Li Y."/>
            <person name="Gu Y."/>
            <person name="Zhou G."/>
            <person name="Chen X."/>
            <person name="Zhang X."/>
            <person name="Shao Z."/>
            <person name="Zhang J."/>
            <person name="Zhang M."/>
        </authorList>
    </citation>
    <scope>NUCLEOTIDE SEQUENCE</scope>
    <source>
        <strain evidence="1">PS10</strain>
    </source>
</reference>
<accession>A0ABT7HSF8</accession>
<protein>
    <submittedName>
        <fullName evidence="1">Uncharacterized protein</fullName>
    </submittedName>
</protein>